<name>A0A1G5AD05_9BACT</name>
<dbReference type="OrthoDB" id="4070623at2"/>
<organism evidence="1 2">
    <name type="scientific">Desulfoluna spongiiphila</name>
    <dbReference type="NCBI Taxonomy" id="419481"/>
    <lineage>
        <taxon>Bacteria</taxon>
        <taxon>Pseudomonadati</taxon>
        <taxon>Thermodesulfobacteriota</taxon>
        <taxon>Desulfobacteria</taxon>
        <taxon>Desulfobacterales</taxon>
        <taxon>Desulfolunaceae</taxon>
        <taxon>Desulfoluna</taxon>
    </lineage>
</organism>
<dbReference type="Pfam" id="PF05954">
    <property type="entry name" value="Phage_GPD"/>
    <property type="match status" value="1"/>
</dbReference>
<accession>A0A1G5AD05</accession>
<evidence type="ECO:0008006" key="3">
    <source>
        <dbReference type="Google" id="ProtNLM"/>
    </source>
</evidence>
<dbReference type="RefSeq" id="WP_092207122.1">
    <property type="nucleotide sequence ID" value="NZ_FMUX01000001.1"/>
</dbReference>
<dbReference type="SUPFAM" id="SSF69279">
    <property type="entry name" value="Phage tail proteins"/>
    <property type="match status" value="1"/>
</dbReference>
<protein>
    <recommendedName>
        <fullName evidence="3">Phage protein D</fullName>
    </recommendedName>
</protein>
<keyword evidence="2" id="KW-1185">Reference proteome</keyword>
<dbReference type="STRING" id="419481.SAMN05216233_10162"/>
<gene>
    <name evidence="1" type="ORF">SAMN05216233_10162</name>
</gene>
<dbReference type="EMBL" id="FMUX01000001">
    <property type="protein sequence ID" value="SCX75762.1"/>
    <property type="molecule type" value="Genomic_DNA"/>
</dbReference>
<sequence>MTPDYKIEANGNDITDTVKDRLISLTVLDEAGLKSDTLVLELDNRGNRVALPAVGARIEVWLGYAESGLASMGTFTADELRVEGPAETLTIVADAADMTESLKEVKERSWHGVTLGDLVSTLAMEHGFTPQIHSSLEKIALGHLDQAESDLHLLTRLGTRYGAMAKTAAGRLLFLPRGKAATASGTAIPPVHLTAQDLTRWSMRQVARKAYSSTLAFWQDTDRGAKGHALVGAGHPQRVLTVPSPTPEAAYTKALAAHRTAPQQETTLAIECAGRFDLMTGTPLDLREIGPGIDGPWVLDHVTHTLDSTGYNLRARARPKAS</sequence>
<proteinExistence type="predicted"/>
<reference evidence="1 2" key="1">
    <citation type="submission" date="2016-10" db="EMBL/GenBank/DDBJ databases">
        <authorList>
            <person name="de Groot N.N."/>
        </authorList>
    </citation>
    <scope>NUCLEOTIDE SEQUENCE [LARGE SCALE GENOMIC DNA]</scope>
    <source>
        <strain evidence="1 2">AA1</strain>
    </source>
</reference>
<dbReference type="AlphaFoldDB" id="A0A1G5AD05"/>
<evidence type="ECO:0000313" key="1">
    <source>
        <dbReference type="EMBL" id="SCX75762.1"/>
    </source>
</evidence>
<dbReference type="Proteomes" id="UP000198870">
    <property type="component" value="Unassembled WGS sequence"/>
</dbReference>
<evidence type="ECO:0000313" key="2">
    <source>
        <dbReference type="Proteomes" id="UP000198870"/>
    </source>
</evidence>